<dbReference type="EMBL" id="JAYRBN010000116">
    <property type="protein sequence ID" value="KAL2721525.1"/>
    <property type="molecule type" value="Genomic_DNA"/>
</dbReference>
<gene>
    <name evidence="3" type="ORF">V1477_020345</name>
</gene>
<evidence type="ECO:0000256" key="1">
    <source>
        <dbReference type="SAM" id="MobiDB-lite"/>
    </source>
</evidence>
<keyword evidence="2" id="KW-0812">Transmembrane</keyword>
<evidence type="ECO:0000313" key="3">
    <source>
        <dbReference type="EMBL" id="KAL2721525.1"/>
    </source>
</evidence>
<proteinExistence type="predicted"/>
<keyword evidence="4" id="KW-1185">Reference proteome</keyword>
<reference evidence="3 4" key="1">
    <citation type="journal article" date="2024" name="Ann. Entomol. Soc. Am.">
        <title>Genomic analyses of the southern and eastern yellowjacket wasps (Hymenoptera: Vespidae) reveal evolutionary signatures of social life.</title>
        <authorList>
            <person name="Catto M.A."/>
            <person name="Caine P.B."/>
            <person name="Orr S.E."/>
            <person name="Hunt B.G."/>
            <person name="Goodisman M.A.D."/>
        </authorList>
    </citation>
    <scope>NUCLEOTIDE SEQUENCE [LARGE SCALE GENOMIC DNA]</scope>
    <source>
        <strain evidence="3">232</strain>
        <tissue evidence="3">Head and thorax</tissue>
    </source>
</reference>
<feature type="region of interest" description="Disordered" evidence="1">
    <location>
        <begin position="134"/>
        <end position="210"/>
    </location>
</feature>
<organism evidence="3 4">
    <name type="scientific">Vespula maculifrons</name>
    <name type="common">Eastern yellow jacket</name>
    <name type="synonym">Wasp</name>
    <dbReference type="NCBI Taxonomy" id="7453"/>
    <lineage>
        <taxon>Eukaryota</taxon>
        <taxon>Metazoa</taxon>
        <taxon>Ecdysozoa</taxon>
        <taxon>Arthropoda</taxon>
        <taxon>Hexapoda</taxon>
        <taxon>Insecta</taxon>
        <taxon>Pterygota</taxon>
        <taxon>Neoptera</taxon>
        <taxon>Endopterygota</taxon>
        <taxon>Hymenoptera</taxon>
        <taxon>Apocrita</taxon>
        <taxon>Aculeata</taxon>
        <taxon>Vespoidea</taxon>
        <taxon>Vespidae</taxon>
        <taxon>Vespinae</taxon>
        <taxon>Vespula</taxon>
    </lineage>
</organism>
<name>A0ABD2ANT2_VESMC</name>
<comment type="caution">
    <text evidence="3">The sequence shown here is derived from an EMBL/GenBank/DDBJ whole genome shotgun (WGS) entry which is preliminary data.</text>
</comment>
<feature type="region of interest" description="Disordered" evidence="1">
    <location>
        <begin position="322"/>
        <end position="347"/>
    </location>
</feature>
<feature type="compositionally biased region" description="Basic and acidic residues" evidence="1">
    <location>
        <begin position="182"/>
        <end position="203"/>
    </location>
</feature>
<protein>
    <submittedName>
        <fullName evidence="3">Glutamic acid-rich protein-like isoform X1</fullName>
    </submittedName>
</protein>
<sequence>MVSKYGSLNAMVDKDDFDRKELEYLSLRLNPLECFRLINIMSASMKYIPEIRTTRILREYFNNDGITKRDCLIRLENWNNNYLGANMVKQREENSNRAMMDVTLRMLGRPDLAKYVTRSRNVKSFDAIVNDDISKGQSHPISKRNLHKNAEEGNAGKEKEKNDKMKENCTNHENQHTVSSTEGKKTSQEKPSSEVSQPEEKQPTDTTETTSSMPWLNLFLLLIFFFIISCIILFCVTRKWKRTKLMGAKPINHLEEKGKISGCTCNCSDLDMESGSLDQGSPKYHRNRRADQEKSRILLKKRKKEKPRDVYVRKYPDTCVKKSSKVKEKRKKHKSKRKSLRTKDLDDGKLDRKRIRLNAHDFKNYPFNRSKKQEAFCGKWTTDCKCWIIA</sequence>
<keyword evidence="2" id="KW-1133">Transmembrane helix</keyword>
<accession>A0ABD2ANT2</accession>
<keyword evidence="2" id="KW-0472">Membrane</keyword>
<evidence type="ECO:0000313" key="4">
    <source>
        <dbReference type="Proteomes" id="UP001607303"/>
    </source>
</evidence>
<feature type="compositionally biased region" description="Basic residues" evidence="1">
    <location>
        <begin position="322"/>
        <end position="340"/>
    </location>
</feature>
<dbReference type="Proteomes" id="UP001607303">
    <property type="component" value="Unassembled WGS sequence"/>
</dbReference>
<dbReference type="AlphaFoldDB" id="A0ABD2ANT2"/>
<feature type="transmembrane region" description="Helical" evidence="2">
    <location>
        <begin position="215"/>
        <end position="236"/>
    </location>
</feature>
<feature type="compositionally biased region" description="Basic and acidic residues" evidence="1">
    <location>
        <begin position="148"/>
        <end position="175"/>
    </location>
</feature>
<evidence type="ECO:0000256" key="2">
    <source>
        <dbReference type="SAM" id="Phobius"/>
    </source>
</evidence>